<dbReference type="EMBL" id="LRQG01000051">
    <property type="protein sequence ID" value="KXA41490.1"/>
    <property type="molecule type" value="Genomic_DNA"/>
</dbReference>
<organism evidence="1 2">
    <name type="scientific">Prevotella corporis</name>
    <dbReference type="NCBI Taxonomy" id="28128"/>
    <lineage>
        <taxon>Bacteria</taxon>
        <taxon>Pseudomonadati</taxon>
        <taxon>Bacteroidota</taxon>
        <taxon>Bacteroidia</taxon>
        <taxon>Bacteroidales</taxon>
        <taxon>Prevotellaceae</taxon>
        <taxon>Prevotella</taxon>
    </lineage>
</organism>
<dbReference type="STRING" id="28128.HMPREF3226_00827"/>
<protein>
    <submittedName>
        <fullName evidence="1">Uncharacterized protein</fullName>
    </submittedName>
</protein>
<gene>
    <name evidence="1" type="ORF">HMPREF3226_00827</name>
</gene>
<evidence type="ECO:0000313" key="1">
    <source>
        <dbReference type="EMBL" id="KXA41490.1"/>
    </source>
</evidence>
<proteinExistence type="predicted"/>
<sequence>MDNIVPISWSYAWNCTCCFCCWQNLHEPFADESLAMILQKLTFCDAITHLLRCESSPFKMNHLSH</sequence>
<dbReference type="Proteomes" id="UP000070533">
    <property type="component" value="Unassembled WGS sequence"/>
</dbReference>
<accession>A0A133QF53</accession>
<reference evidence="2" key="1">
    <citation type="submission" date="2016-01" db="EMBL/GenBank/DDBJ databases">
        <authorList>
            <person name="Mitreva M."/>
            <person name="Pepin K.H."/>
            <person name="Mihindukulasuriya K.A."/>
            <person name="Fulton R."/>
            <person name="Fronick C."/>
            <person name="O'Laughlin M."/>
            <person name="Miner T."/>
            <person name="Herter B."/>
            <person name="Rosa B.A."/>
            <person name="Cordes M."/>
            <person name="Tomlinson C."/>
            <person name="Wollam A."/>
            <person name="Palsikar V.B."/>
            <person name="Mardis E.R."/>
            <person name="Wilson R.K."/>
        </authorList>
    </citation>
    <scope>NUCLEOTIDE SEQUENCE [LARGE SCALE GENOMIC DNA]</scope>
    <source>
        <strain evidence="2">MJR7716</strain>
    </source>
</reference>
<dbReference type="AlphaFoldDB" id="A0A133QF53"/>
<keyword evidence="2" id="KW-1185">Reference proteome</keyword>
<comment type="caution">
    <text evidence="1">The sequence shown here is derived from an EMBL/GenBank/DDBJ whole genome shotgun (WGS) entry which is preliminary data.</text>
</comment>
<dbReference type="PATRIC" id="fig|28128.5.peg.834"/>
<name>A0A133QF53_9BACT</name>
<evidence type="ECO:0000313" key="2">
    <source>
        <dbReference type="Proteomes" id="UP000070533"/>
    </source>
</evidence>